<dbReference type="EMBL" id="QKVK01000006">
    <property type="protein sequence ID" value="PZF76374.1"/>
    <property type="molecule type" value="Genomic_DNA"/>
</dbReference>
<dbReference type="InterPro" id="IPR050508">
    <property type="entry name" value="Methyltransf_Superfamily"/>
</dbReference>
<proteinExistence type="predicted"/>
<dbReference type="AlphaFoldDB" id="A0A2W2B7X3"/>
<gene>
    <name evidence="2" type="ORF">DK847_14445</name>
</gene>
<organism evidence="2 3">
    <name type="scientific">Aestuariivirga litoralis</name>
    <dbReference type="NCBI Taxonomy" id="2650924"/>
    <lineage>
        <taxon>Bacteria</taxon>
        <taxon>Pseudomonadati</taxon>
        <taxon>Pseudomonadota</taxon>
        <taxon>Alphaproteobacteria</taxon>
        <taxon>Hyphomicrobiales</taxon>
        <taxon>Aestuariivirgaceae</taxon>
        <taxon>Aestuariivirga</taxon>
    </lineage>
</organism>
<sequence length="290" mass="31214">MAATDKAFSSTVATLYESHMVPMLFRPYAAEMAARVAAHSPHDVLEIAAGTGAVTAALLVRLTADATLTATDLNQAMLDVAAAKLTDRRLRLKGCDAQALPFADNSFDAVVCQFGVMFFPDRLGAYREARRVLRAGGRYFLSVWDDLESNPFAAVVHETVAAAFPDDPPGFFRRTPHGYFDVAAITATLAEAGFGDIHAEKVTLPCRAPSAEHVAQALCQGTPLRPEIEQRDAGRLAEVTERAAQALRAAFGTGRDLLRGDGLARSLSVRHFRGCGLNGSHIQFPMPEML</sequence>
<dbReference type="InterPro" id="IPR029063">
    <property type="entry name" value="SAM-dependent_MTases_sf"/>
</dbReference>
<dbReference type="Gene3D" id="3.40.50.150">
    <property type="entry name" value="Vaccinia Virus protein VP39"/>
    <property type="match status" value="1"/>
</dbReference>
<dbReference type="GO" id="GO:0008757">
    <property type="term" value="F:S-adenosylmethionine-dependent methyltransferase activity"/>
    <property type="evidence" value="ECO:0007669"/>
    <property type="project" value="InterPro"/>
</dbReference>
<evidence type="ECO:0000313" key="3">
    <source>
        <dbReference type="Proteomes" id="UP000248795"/>
    </source>
</evidence>
<reference evidence="3" key="1">
    <citation type="submission" date="2018-06" db="EMBL/GenBank/DDBJ databases">
        <title>Aestuariibacter litoralis strain KCTC 52945T.</title>
        <authorList>
            <person name="Li X."/>
            <person name="Salam N."/>
            <person name="Li J.-L."/>
            <person name="Chen Y.-M."/>
            <person name="Yang Z.-W."/>
            <person name="Zhang L.-Y."/>
            <person name="Han M.-X."/>
            <person name="Xiao M."/>
            <person name="Li W.-J."/>
        </authorList>
    </citation>
    <scope>NUCLEOTIDE SEQUENCE [LARGE SCALE GENOMIC DNA]</scope>
    <source>
        <strain evidence="3">KCTC 52945</strain>
    </source>
</reference>
<comment type="caution">
    <text evidence="2">The sequence shown here is derived from an EMBL/GenBank/DDBJ whole genome shotgun (WGS) entry which is preliminary data.</text>
</comment>
<dbReference type="CDD" id="cd02440">
    <property type="entry name" value="AdoMet_MTases"/>
    <property type="match status" value="1"/>
</dbReference>
<dbReference type="InterPro" id="IPR013216">
    <property type="entry name" value="Methyltransf_11"/>
</dbReference>
<accession>A0A2W2B7X3</accession>
<evidence type="ECO:0000313" key="2">
    <source>
        <dbReference type="EMBL" id="PZF76374.1"/>
    </source>
</evidence>
<keyword evidence="2" id="KW-0489">Methyltransferase</keyword>
<protein>
    <submittedName>
        <fullName evidence="2">SAM-dependent methyltransferase</fullName>
    </submittedName>
</protein>
<feature type="domain" description="Methyltransferase type 11" evidence="1">
    <location>
        <begin position="45"/>
        <end position="140"/>
    </location>
</feature>
<name>A0A2W2B7X3_9HYPH</name>
<dbReference type="Pfam" id="PF08241">
    <property type="entry name" value="Methyltransf_11"/>
    <property type="match status" value="1"/>
</dbReference>
<dbReference type="PANTHER" id="PTHR42912">
    <property type="entry name" value="METHYLTRANSFERASE"/>
    <property type="match status" value="1"/>
</dbReference>
<dbReference type="SUPFAM" id="SSF53335">
    <property type="entry name" value="S-adenosyl-L-methionine-dependent methyltransferases"/>
    <property type="match status" value="1"/>
</dbReference>
<keyword evidence="3" id="KW-1185">Reference proteome</keyword>
<dbReference type="Proteomes" id="UP000248795">
    <property type="component" value="Unassembled WGS sequence"/>
</dbReference>
<evidence type="ECO:0000259" key="1">
    <source>
        <dbReference type="Pfam" id="PF08241"/>
    </source>
</evidence>
<keyword evidence="2" id="KW-0808">Transferase</keyword>
<dbReference type="RefSeq" id="WP_111199211.1">
    <property type="nucleotide sequence ID" value="NZ_QKVK01000006.1"/>
</dbReference>
<dbReference type="GO" id="GO:0032259">
    <property type="term" value="P:methylation"/>
    <property type="evidence" value="ECO:0007669"/>
    <property type="project" value="UniProtKB-KW"/>
</dbReference>